<dbReference type="Gene3D" id="3.40.50.720">
    <property type="entry name" value="NAD(P)-binding Rossmann-like Domain"/>
    <property type="match status" value="1"/>
</dbReference>
<dbReference type="GO" id="GO:0015079">
    <property type="term" value="F:potassium ion transmembrane transporter activity"/>
    <property type="evidence" value="ECO:0007669"/>
    <property type="project" value="InterPro"/>
</dbReference>
<gene>
    <name evidence="9" type="ORF">AVDCRST_MAG88-3361</name>
</gene>
<keyword evidence="4" id="KW-0630">Potassium</keyword>
<organism evidence="9">
    <name type="scientific">uncultured Thermomicrobiales bacterium</name>
    <dbReference type="NCBI Taxonomy" id="1645740"/>
    <lineage>
        <taxon>Bacteria</taxon>
        <taxon>Pseudomonadati</taxon>
        <taxon>Thermomicrobiota</taxon>
        <taxon>Thermomicrobia</taxon>
        <taxon>Thermomicrobiales</taxon>
        <taxon>environmental samples</taxon>
    </lineage>
</organism>
<dbReference type="Pfam" id="PF02254">
    <property type="entry name" value="TrkA_N"/>
    <property type="match status" value="1"/>
</dbReference>
<proteinExistence type="predicted"/>
<protein>
    <recommendedName>
        <fullName evidence="1">Trk system potassium uptake protein TrkA</fullName>
    </recommendedName>
</protein>
<keyword evidence="3" id="KW-0633">Potassium transport</keyword>
<feature type="domain" description="RCK N-terminal" evidence="7">
    <location>
        <begin position="1"/>
        <end position="120"/>
    </location>
</feature>
<dbReference type="AlphaFoldDB" id="A0A6J4VL70"/>
<keyword evidence="6" id="KW-0406">Ion transport</keyword>
<keyword evidence="5" id="KW-0520">NAD</keyword>
<dbReference type="Pfam" id="PF02080">
    <property type="entry name" value="TrkA_C"/>
    <property type="match status" value="1"/>
</dbReference>
<dbReference type="SUPFAM" id="SSF51735">
    <property type="entry name" value="NAD(P)-binding Rossmann-fold domains"/>
    <property type="match status" value="1"/>
</dbReference>
<evidence type="ECO:0000256" key="2">
    <source>
        <dbReference type="ARBA" id="ARBA00022448"/>
    </source>
</evidence>
<dbReference type="InterPro" id="IPR006037">
    <property type="entry name" value="RCK_C"/>
</dbReference>
<evidence type="ECO:0000256" key="4">
    <source>
        <dbReference type="ARBA" id="ARBA00022958"/>
    </source>
</evidence>
<reference evidence="9" key="1">
    <citation type="submission" date="2020-02" db="EMBL/GenBank/DDBJ databases">
        <authorList>
            <person name="Meier V. D."/>
        </authorList>
    </citation>
    <scope>NUCLEOTIDE SEQUENCE</scope>
    <source>
        <strain evidence="9">AVDCRST_MAG88</strain>
    </source>
</reference>
<evidence type="ECO:0000259" key="7">
    <source>
        <dbReference type="PROSITE" id="PS51201"/>
    </source>
</evidence>
<dbReference type="InterPro" id="IPR036291">
    <property type="entry name" value="NAD(P)-bd_dom_sf"/>
</dbReference>
<dbReference type="InterPro" id="IPR036721">
    <property type="entry name" value="RCK_C_sf"/>
</dbReference>
<evidence type="ECO:0000256" key="3">
    <source>
        <dbReference type="ARBA" id="ARBA00022538"/>
    </source>
</evidence>
<dbReference type="InterPro" id="IPR050721">
    <property type="entry name" value="Trk_Ktr_HKT_K-transport"/>
</dbReference>
<keyword evidence="2" id="KW-0813">Transport</keyword>
<feature type="domain" description="RCK C-terminal" evidence="8">
    <location>
        <begin position="138"/>
        <end position="219"/>
    </location>
</feature>
<evidence type="ECO:0000259" key="8">
    <source>
        <dbReference type="PROSITE" id="PS51202"/>
    </source>
</evidence>
<dbReference type="PANTHER" id="PTHR43833:SF5">
    <property type="entry name" value="TRK SYSTEM POTASSIUM UPTAKE PROTEIN TRKA"/>
    <property type="match status" value="1"/>
</dbReference>
<dbReference type="InterPro" id="IPR006036">
    <property type="entry name" value="K_uptake_TrkA"/>
</dbReference>
<dbReference type="Gene3D" id="3.30.70.1450">
    <property type="entry name" value="Regulator of K+ conductance, C-terminal domain"/>
    <property type="match status" value="1"/>
</dbReference>
<sequence>MYILIVGGGKVGYYLTKTLVNEGSNEVLLIERDHRKVAVYTERFGAVVMEGRGDEAATLAKAGAARADVVIAVTGHDEDNLVICQVAKTRFNVQRTIARINNPKNEELFRRLGIDTTVSSTNVILNWIEQLIPHRHFAHLMTLRHGDLAIVEGIIPGDSPVTGQSLADVPFPPGVVIAAILRGPDLILPTGTTLLKEGDEVIAVTKREQEAALRELLLAE</sequence>
<dbReference type="PANTHER" id="PTHR43833">
    <property type="entry name" value="POTASSIUM CHANNEL PROTEIN 2-RELATED-RELATED"/>
    <property type="match status" value="1"/>
</dbReference>
<dbReference type="EMBL" id="CADCWM010000807">
    <property type="protein sequence ID" value="CAA9581273.1"/>
    <property type="molecule type" value="Genomic_DNA"/>
</dbReference>
<evidence type="ECO:0000313" key="9">
    <source>
        <dbReference type="EMBL" id="CAA9581273.1"/>
    </source>
</evidence>
<name>A0A6J4VL70_9BACT</name>
<dbReference type="GO" id="GO:0005886">
    <property type="term" value="C:plasma membrane"/>
    <property type="evidence" value="ECO:0007669"/>
    <property type="project" value="InterPro"/>
</dbReference>
<evidence type="ECO:0000256" key="1">
    <source>
        <dbReference type="ARBA" id="ARBA00017378"/>
    </source>
</evidence>
<dbReference type="PROSITE" id="PS51201">
    <property type="entry name" value="RCK_N"/>
    <property type="match status" value="1"/>
</dbReference>
<dbReference type="PROSITE" id="PS51202">
    <property type="entry name" value="RCK_C"/>
    <property type="match status" value="1"/>
</dbReference>
<dbReference type="SUPFAM" id="SSF116726">
    <property type="entry name" value="TrkA C-terminal domain-like"/>
    <property type="match status" value="1"/>
</dbReference>
<evidence type="ECO:0000256" key="5">
    <source>
        <dbReference type="ARBA" id="ARBA00023027"/>
    </source>
</evidence>
<dbReference type="InterPro" id="IPR003148">
    <property type="entry name" value="RCK_N"/>
</dbReference>
<accession>A0A6J4VL70</accession>
<evidence type="ECO:0000256" key="6">
    <source>
        <dbReference type="ARBA" id="ARBA00023065"/>
    </source>
</evidence>
<dbReference type="PRINTS" id="PR00335">
    <property type="entry name" value="KUPTAKETRKA"/>
</dbReference>